<dbReference type="InterPro" id="IPR013856">
    <property type="entry name" value="Peptidase_M4_domain"/>
</dbReference>
<evidence type="ECO:0000256" key="3">
    <source>
        <dbReference type="ARBA" id="ARBA00022729"/>
    </source>
</evidence>
<dbReference type="Pfam" id="PF07504">
    <property type="entry name" value="FTP"/>
    <property type="match status" value="1"/>
</dbReference>
<evidence type="ECO:0000259" key="8">
    <source>
        <dbReference type="PROSITE" id="PS51829"/>
    </source>
</evidence>
<dbReference type="GO" id="GO:0004222">
    <property type="term" value="F:metalloendopeptidase activity"/>
    <property type="evidence" value="ECO:0007669"/>
    <property type="project" value="InterPro"/>
</dbReference>
<organism evidence="9 10">
    <name type="scientific">Streptomyces uncialis</name>
    <dbReference type="NCBI Taxonomy" id="1048205"/>
    <lineage>
        <taxon>Bacteria</taxon>
        <taxon>Bacillati</taxon>
        <taxon>Actinomycetota</taxon>
        <taxon>Actinomycetes</taxon>
        <taxon>Kitasatosporales</taxon>
        <taxon>Streptomycetaceae</taxon>
        <taxon>Streptomyces</taxon>
    </lineage>
</organism>
<accession>A0A1Q4V386</accession>
<keyword evidence="2" id="KW-0479">Metal-binding</keyword>
<keyword evidence="3 7" id="KW-0732">Signal</keyword>
<feature type="domain" description="P/Homo B" evidence="8">
    <location>
        <begin position="564"/>
        <end position="685"/>
    </location>
</feature>
<dbReference type="PANTHER" id="PTHR33794">
    <property type="entry name" value="BACILLOLYSIN"/>
    <property type="match status" value="1"/>
</dbReference>
<dbReference type="AlphaFoldDB" id="A0A1Q4V386"/>
<keyword evidence="1" id="KW-0645">Protease</keyword>
<evidence type="ECO:0000256" key="7">
    <source>
        <dbReference type="SAM" id="SignalP"/>
    </source>
</evidence>
<keyword evidence="5" id="KW-0862">Zinc</keyword>
<keyword evidence="6" id="KW-0482">Metalloprotease</keyword>
<evidence type="ECO:0000313" key="10">
    <source>
        <dbReference type="Proteomes" id="UP000186455"/>
    </source>
</evidence>
<dbReference type="PANTHER" id="PTHR33794:SF1">
    <property type="entry name" value="BACILLOLYSIN"/>
    <property type="match status" value="1"/>
</dbReference>
<dbReference type="GO" id="GO:0004252">
    <property type="term" value="F:serine-type endopeptidase activity"/>
    <property type="evidence" value="ECO:0007669"/>
    <property type="project" value="InterPro"/>
</dbReference>
<dbReference type="InterPro" id="IPR050728">
    <property type="entry name" value="Zinc_Metalloprotease_M4"/>
</dbReference>
<dbReference type="EMBL" id="LFBV01000007">
    <property type="protein sequence ID" value="OKH92286.1"/>
    <property type="molecule type" value="Genomic_DNA"/>
</dbReference>
<dbReference type="RefSeq" id="WP_073792613.1">
    <property type="nucleotide sequence ID" value="NZ_LFBV01000007.1"/>
</dbReference>
<dbReference type="InterPro" id="IPR001570">
    <property type="entry name" value="Peptidase_M4_C_domain"/>
</dbReference>
<dbReference type="Pfam" id="PF02868">
    <property type="entry name" value="Peptidase_M4_C"/>
    <property type="match status" value="1"/>
</dbReference>
<dbReference type="InterPro" id="IPR002884">
    <property type="entry name" value="P_dom"/>
</dbReference>
<dbReference type="Gene3D" id="1.10.390.10">
    <property type="entry name" value="Neutral Protease Domain 2"/>
    <property type="match status" value="1"/>
</dbReference>
<keyword evidence="4" id="KW-0378">Hydrolase</keyword>
<dbReference type="SUPFAM" id="SSF49785">
    <property type="entry name" value="Galactose-binding domain-like"/>
    <property type="match status" value="1"/>
</dbReference>
<evidence type="ECO:0000256" key="2">
    <source>
        <dbReference type="ARBA" id="ARBA00022723"/>
    </source>
</evidence>
<dbReference type="Pfam" id="PF01483">
    <property type="entry name" value="P_proprotein"/>
    <property type="match status" value="1"/>
</dbReference>
<feature type="signal peptide" evidence="7">
    <location>
        <begin position="1"/>
        <end position="32"/>
    </location>
</feature>
<feature type="chain" id="PRO_5013179941" description="P/Homo B domain-containing protein" evidence="7">
    <location>
        <begin position="33"/>
        <end position="685"/>
    </location>
</feature>
<dbReference type="Gene3D" id="3.10.170.10">
    <property type="match status" value="1"/>
</dbReference>
<dbReference type="SUPFAM" id="SSF55486">
    <property type="entry name" value="Metalloproteases ('zincins'), catalytic domain"/>
    <property type="match status" value="1"/>
</dbReference>
<dbReference type="Proteomes" id="UP000186455">
    <property type="component" value="Unassembled WGS sequence"/>
</dbReference>
<evidence type="ECO:0000256" key="4">
    <source>
        <dbReference type="ARBA" id="ARBA00022801"/>
    </source>
</evidence>
<keyword evidence="10" id="KW-1185">Reference proteome</keyword>
<dbReference type="CDD" id="cd09597">
    <property type="entry name" value="M4_TLP"/>
    <property type="match status" value="1"/>
</dbReference>
<dbReference type="PROSITE" id="PS51829">
    <property type="entry name" value="P_HOMO_B"/>
    <property type="match status" value="1"/>
</dbReference>
<dbReference type="GO" id="GO:0046872">
    <property type="term" value="F:metal ion binding"/>
    <property type="evidence" value="ECO:0007669"/>
    <property type="project" value="UniProtKB-KW"/>
</dbReference>
<evidence type="ECO:0000313" key="9">
    <source>
        <dbReference type="EMBL" id="OKH92286.1"/>
    </source>
</evidence>
<dbReference type="Gene3D" id="3.10.450.490">
    <property type="match status" value="1"/>
</dbReference>
<reference evidence="9 10" key="1">
    <citation type="submission" date="2015-06" db="EMBL/GenBank/DDBJ databases">
        <title>Cloning and characterization of the uncialamcin biosynthetic gene cluster.</title>
        <authorList>
            <person name="Yan X."/>
            <person name="Huang T."/>
            <person name="Ge H."/>
            <person name="Shen B."/>
        </authorList>
    </citation>
    <scope>NUCLEOTIDE SEQUENCE [LARGE SCALE GENOMIC DNA]</scope>
    <source>
        <strain evidence="9 10">DCA2648</strain>
    </source>
</reference>
<dbReference type="InterPro" id="IPR027268">
    <property type="entry name" value="Peptidase_M4/M1_CTD_sf"/>
</dbReference>
<dbReference type="InterPro" id="IPR008979">
    <property type="entry name" value="Galactose-bd-like_sf"/>
</dbReference>
<dbReference type="InterPro" id="IPR011096">
    <property type="entry name" value="FTP_domain"/>
</dbReference>
<protein>
    <recommendedName>
        <fullName evidence="8">P/Homo B domain-containing protein</fullName>
    </recommendedName>
</protein>
<evidence type="ECO:0000256" key="6">
    <source>
        <dbReference type="ARBA" id="ARBA00023049"/>
    </source>
</evidence>
<dbReference type="Pfam" id="PF01447">
    <property type="entry name" value="Peptidase_M4"/>
    <property type="match status" value="1"/>
</dbReference>
<dbReference type="Gene3D" id="2.60.120.260">
    <property type="entry name" value="Galactose-binding domain-like"/>
    <property type="match status" value="1"/>
</dbReference>
<evidence type="ECO:0000256" key="5">
    <source>
        <dbReference type="ARBA" id="ARBA00022833"/>
    </source>
</evidence>
<dbReference type="GO" id="GO:0006508">
    <property type="term" value="P:proteolysis"/>
    <property type="evidence" value="ECO:0007669"/>
    <property type="project" value="UniProtKB-KW"/>
</dbReference>
<comment type="caution">
    <text evidence="9">The sequence shown here is derived from an EMBL/GenBank/DDBJ whole genome shotgun (WGS) entry which is preliminary data.</text>
</comment>
<sequence length="685" mass="70929">MRRSPFRTSVCAALVATGAVLAAALPSGAAGAAPAAPSVPAPVARAGALPVKLSPAQHAGLLADATAARAATARAIGLGGKEKLVARNVLKDADGTLHTRYERTYGRLPVLGGDLVVHTDPARTARGTVKGVTRATGTRIALPTTVPARGPATATTYALARAGKDGSRGAKAAGAPRAVVWAADGRPVLAWETVVDGFLSDGGPSELHVITDAADGTELHRYDAVKRGSGNTQYSGQVPLDSLQNGSTYSLIATDHGAHKTFDMNHLSERPRAVFTDADNVWGDGVGTTLQTQAADAAHGAQVTWDYYKGVHGRNGLRNDGDGGSSWVNRGGFNGALWQDRCQCVSYGDGHGTTTFYTSVDIAAHEMTHGLTAETARLNLSREAEGLNEATSDIFAAGVEFHTANTTDVGDYLVGERVNAHGNGTPLRYMDRPARDGASPNYWYPGLGAAYGNVTPGHVRAAPTPGPANHWFYLAAEGSGAKTINGVAYDSPTADGLPVTAIGRAAAERIWYRALTVYMTSNTDYAGARTATLAAAADLYGVSSPTYTRVMDAWGAVNVGTRSGNPAPRPPGPAFENLTDVPIPDAPGGGTSGAPAFSSIGVSGVTDPALARIEVDIVHGGMLYVDLVAPDGTVYKLKDIYDGAPVAATYTVDLSPEAPNGTWRLRVQDTTPGGVGHISGWRMTF</sequence>
<dbReference type="STRING" id="1048205.AB852_25560"/>
<proteinExistence type="predicted"/>
<gene>
    <name evidence="9" type="ORF">AB852_25560</name>
</gene>
<name>A0A1Q4V386_9ACTN</name>
<evidence type="ECO:0000256" key="1">
    <source>
        <dbReference type="ARBA" id="ARBA00022670"/>
    </source>
</evidence>